<keyword evidence="3" id="KW-1185">Reference proteome</keyword>
<gene>
    <name evidence="2" type="ORF">G7Y89_g15726</name>
</gene>
<reference evidence="2 3" key="1">
    <citation type="submission" date="2020-03" db="EMBL/GenBank/DDBJ databases">
        <title>Draft Genome Sequence of Cudoniella acicularis.</title>
        <authorList>
            <person name="Buettner E."/>
            <person name="Kellner H."/>
        </authorList>
    </citation>
    <scope>NUCLEOTIDE SEQUENCE [LARGE SCALE GENOMIC DNA]</scope>
    <source>
        <strain evidence="2 3">DSM 108380</strain>
    </source>
</reference>
<comment type="caution">
    <text evidence="2">The sequence shown here is derived from an EMBL/GenBank/DDBJ whole genome shotgun (WGS) entry which is preliminary data.</text>
</comment>
<organism evidence="2 3">
    <name type="scientific">Cudoniella acicularis</name>
    <dbReference type="NCBI Taxonomy" id="354080"/>
    <lineage>
        <taxon>Eukaryota</taxon>
        <taxon>Fungi</taxon>
        <taxon>Dikarya</taxon>
        <taxon>Ascomycota</taxon>
        <taxon>Pezizomycotina</taxon>
        <taxon>Leotiomycetes</taxon>
        <taxon>Helotiales</taxon>
        <taxon>Tricladiaceae</taxon>
        <taxon>Cudoniella</taxon>
    </lineage>
</organism>
<evidence type="ECO:0000256" key="1">
    <source>
        <dbReference type="SAM" id="SignalP"/>
    </source>
</evidence>
<dbReference type="EMBL" id="JAAMPI010002633">
    <property type="protein sequence ID" value="KAF4610392.1"/>
    <property type="molecule type" value="Genomic_DNA"/>
</dbReference>
<evidence type="ECO:0000313" key="2">
    <source>
        <dbReference type="EMBL" id="KAF4610392.1"/>
    </source>
</evidence>
<dbReference type="AlphaFoldDB" id="A0A8H4VI79"/>
<protein>
    <recommendedName>
        <fullName evidence="4">Ricin B lectin domain-containing protein</fullName>
    </recommendedName>
</protein>
<feature type="signal peptide" evidence="1">
    <location>
        <begin position="1"/>
        <end position="22"/>
    </location>
</feature>
<proteinExistence type="predicted"/>
<evidence type="ECO:0008006" key="4">
    <source>
        <dbReference type="Google" id="ProtNLM"/>
    </source>
</evidence>
<evidence type="ECO:0000313" key="3">
    <source>
        <dbReference type="Proteomes" id="UP000566819"/>
    </source>
</evidence>
<accession>A0A8H4VI79</accession>
<feature type="chain" id="PRO_5034803213" description="Ricin B lectin domain-containing protein" evidence="1">
    <location>
        <begin position="23"/>
        <end position="227"/>
    </location>
</feature>
<sequence length="227" mass="24627">MYQYIFLLVISLLLAQPSQSFGEPVVNGSKYLLSSEETGGNYCLGCGAANVPNNDQLCSMVVLSGSQHDGWIMNTYPGTEKSWQLIKHGTDGINLALDIYTAGGILTFGAQTGQKVLANTDTDWSNNLSQLWTLSLQADGSYFLANNAIQGQLDVDSGITPFLNQQVDSSLTGQYWFFRLVEPQTTTTVFTTSTQTVNSFASSTTTVTITVCPSRVREESSSQDSKL</sequence>
<name>A0A8H4VI79_9HELO</name>
<keyword evidence="1" id="KW-0732">Signal</keyword>
<dbReference type="Proteomes" id="UP000566819">
    <property type="component" value="Unassembled WGS sequence"/>
</dbReference>